<evidence type="ECO:0000256" key="4">
    <source>
        <dbReference type="ARBA" id="ARBA00022723"/>
    </source>
</evidence>
<dbReference type="AlphaFoldDB" id="A0A2C9D8E1"/>
<dbReference type="InterPro" id="IPR005218">
    <property type="entry name" value="Diacylglycerol/lipid_kinase"/>
</dbReference>
<dbReference type="GO" id="GO:0046872">
    <property type="term" value="F:metal ion binding"/>
    <property type="evidence" value="ECO:0007669"/>
    <property type="project" value="UniProtKB-KW"/>
</dbReference>
<evidence type="ECO:0000256" key="10">
    <source>
        <dbReference type="ARBA" id="ARBA00023209"/>
    </source>
</evidence>
<keyword evidence="14" id="KW-1185">Reference proteome</keyword>
<evidence type="ECO:0000256" key="1">
    <source>
        <dbReference type="ARBA" id="ARBA00001946"/>
    </source>
</evidence>
<dbReference type="GO" id="GO:0005524">
    <property type="term" value="F:ATP binding"/>
    <property type="evidence" value="ECO:0007669"/>
    <property type="project" value="UniProtKB-KW"/>
</dbReference>
<dbReference type="PROSITE" id="PS50146">
    <property type="entry name" value="DAGK"/>
    <property type="match status" value="1"/>
</dbReference>
<accession>A0A2C9D8E1</accession>
<dbReference type="KEGG" id="hdi:HDIA_3051"/>
<organism evidence="13 14">
    <name type="scientific">Hartmannibacter diazotrophicus</name>
    <dbReference type="NCBI Taxonomy" id="1482074"/>
    <lineage>
        <taxon>Bacteria</taxon>
        <taxon>Pseudomonadati</taxon>
        <taxon>Pseudomonadota</taxon>
        <taxon>Alphaproteobacteria</taxon>
        <taxon>Hyphomicrobiales</taxon>
        <taxon>Pleomorphomonadaceae</taxon>
        <taxon>Hartmannibacter</taxon>
    </lineage>
</organism>
<dbReference type="Gene3D" id="2.60.200.40">
    <property type="match status" value="1"/>
</dbReference>
<dbReference type="InterPro" id="IPR001206">
    <property type="entry name" value="Diacylglycerol_kinase_cat_dom"/>
</dbReference>
<dbReference type="PANTHER" id="PTHR12358">
    <property type="entry name" value="SPHINGOSINE KINASE"/>
    <property type="match status" value="1"/>
</dbReference>
<dbReference type="SUPFAM" id="SSF111331">
    <property type="entry name" value="NAD kinase/diacylglycerol kinase-like"/>
    <property type="match status" value="1"/>
</dbReference>
<dbReference type="EMBL" id="LT960614">
    <property type="protein sequence ID" value="SON56592.1"/>
    <property type="molecule type" value="Genomic_DNA"/>
</dbReference>
<evidence type="ECO:0000256" key="5">
    <source>
        <dbReference type="ARBA" id="ARBA00022741"/>
    </source>
</evidence>
<sequence length="319" mass="34873">MTMTQSQDSLAPERPARQRALVMVNGNARRGREPIDAVLGRLATGGFDLELLDDDGPDALGHRLDREAGRFDCVVIGGGDGTLNMAGQHLVGRDLPLAILPLGTANDLARTLGIGPSLDQAVDVILDRNVRRIDLGEVNGHVFFNLASLGYSVSLTRSLTQDLKRRWGTFGYAMAAMKIAGQVRPFRVDFEVDGETRQTKTLQTGVGNGHFYGGGMVVSEDAQPDDGVLHVYSLEFEHWWQLAGIVPAMRLGAQGRHPSVRSFDCKELTIRTRRAHHVSADGEIVTQTPAHFRILPKAISVFAPQASEQPARFFSLRSR</sequence>
<evidence type="ECO:0000313" key="14">
    <source>
        <dbReference type="Proteomes" id="UP000223606"/>
    </source>
</evidence>
<protein>
    <submittedName>
        <fullName evidence="13">Diacylglycerol kinase</fullName>
        <ecNumber evidence="13">2.7.1.107</ecNumber>
    </submittedName>
</protein>
<keyword evidence="11" id="KW-1208">Phospholipid metabolism</keyword>
<keyword evidence="3 13" id="KW-0808">Transferase</keyword>
<dbReference type="InterPro" id="IPR016064">
    <property type="entry name" value="NAD/diacylglycerol_kinase_sf"/>
</dbReference>
<dbReference type="GO" id="GO:0004143">
    <property type="term" value="F:ATP-dependent diacylglycerol kinase activity"/>
    <property type="evidence" value="ECO:0007669"/>
    <property type="project" value="UniProtKB-EC"/>
</dbReference>
<dbReference type="InterPro" id="IPR045540">
    <property type="entry name" value="YegS/DAGK_C"/>
</dbReference>
<feature type="domain" description="DAGKc" evidence="12">
    <location>
        <begin position="15"/>
        <end position="141"/>
    </location>
</feature>
<dbReference type="Proteomes" id="UP000223606">
    <property type="component" value="Chromosome 1"/>
</dbReference>
<dbReference type="InterPro" id="IPR050187">
    <property type="entry name" value="Lipid_Phosphate_FormReg"/>
</dbReference>
<comment type="cofactor">
    <cofactor evidence="1">
        <name>Mg(2+)</name>
        <dbReference type="ChEBI" id="CHEBI:18420"/>
    </cofactor>
</comment>
<evidence type="ECO:0000256" key="6">
    <source>
        <dbReference type="ARBA" id="ARBA00022777"/>
    </source>
</evidence>
<keyword evidence="4" id="KW-0479">Metal-binding</keyword>
<evidence type="ECO:0000259" key="12">
    <source>
        <dbReference type="PROSITE" id="PS50146"/>
    </source>
</evidence>
<evidence type="ECO:0000256" key="3">
    <source>
        <dbReference type="ARBA" id="ARBA00022679"/>
    </source>
</evidence>
<name>A0A2C9D8E1_9HYPH</name>
<keyword evidence="8" id="KW-0460">Magnesium</keyword>
<evidence type="ECO:0000313" key="13">
    <source>
        <dbReference type="EMBL" id="SON56592.1"/>
    </source>
</evidence>
<evidence type="ECO:0000256" key="8">
    <source>
        <dbReference type="ARBA" id="ARBA00022842"/>
    </source>
</evidence>
<dbReference type="Pfam" id="PF19279">
    <property type="entry name" value="YegS_C"/>
    <property type="match status" value="1"/>
</dbReference>
<dbReference type="GO" id="GO:0008654">
    <property type="term" value="P:phospholipid biosynthetic process"/>
    <property type="evidence" value="ECO:0007669"/>
    <property type="project" value="UniProtKB-KW"/>
</dbReference>
<gene>
    <name evidence="13" type="primary">dagK_2</name>
    <name evidence="13" type="ORF">HDIA_3051</name>
</gene>
<dbReference type="NCBIfam" id="TIGR00147">
    <property type="entry name" value="YegS/Rv2252/BmrU family lipid kinase"/>
    <property type="match status" value="1"/>
</dbReference>
<dbReference type="SMART" id="SM00046">
    <property type="entry name" value="DAGKc"/>
    <property type="match status" value="1"/>
</dbReference>
<evidence type="ECO:0000256" key="11">
    <source>
        <dbReference type="ARBA" id="ARBA00023264"/>
    </source>
</evidence>
<dbReference type="NCBIfam" id="NF009604">
    <property type="entry name" value="PRK13057.1"/>
    <property type="match status" value="1"/>
</dbReference>
<keyword evidence="2" id="KW-0444">Lipid biosynthesis</keyword>
<dbReference type="EC" id="2.7.1.107" evidence="13"/>
<proteinExistence type="predicted"/>
<keyword evidence="5" id="KW-0547">Nucleotide-binding</keyword>
<dbReference type="Gene3D" id="3.40.50.10330">
    <property type="entry name" value="Probable inorganic polyphosphate/atp-NAD kinase, domain 1"/>
    <property type="match status" value="1"/>
</dbReference>
<keyword evidence="7" id="KW-0067">ATP-binding</keyword>
<evidence type="ECO:0000256" key="7">
    <source>
        <dbReference type="ARBA" id="ARBA00022840"/>
    </source>
</evidence>
<evidence type="ECO:0000256" key="2">
    <source>
        <dbReference type="ARBA" id="ARBA00022516"/>
    </source>
</evidence>
<reference evidence="14" key="1">
    <citation type="submission" date="2017-09" db="EMBL/GenBank/DDBJ databases">
        <title>Genome sequence of Nannocystis excedens DSM 71.</title>
        <authorList>
            <person name="Blom J."/>
        </authorList>
    </citation>
    <scope>NUCLEOTIDE SEQUENCE [LARGE SCALE GENOMIC DNA]</scope>
    <source>
        <strain evidence="14">type strain: E19</strain>
    </source>
</reference>
<keyword evidence="10" id="KW-0594">Phospholipid biosynthesis</keyword>
<keyword evidence="9" id="KW-0443">Lipid metabolism</keyword>
<dbReference type="InterPro" id="IPR017438">
    <property type="entry name" value="ATP-NAD_kinase_N"/>
</dbReference>
<dbReference type="Pfam" id="PF00781">
    <property type="entry name" value="DAGK_cat"/>
    <property type="match status" value="1"/>
</dbReference>
<keyword evidence="6 13" id="KW-0418">Kinase</keyword>
<evidence type="ECO:0000256" key="9">
    <source>
        <dbReference type="ARBA" id="ARBA00023098"/>
    </source>
</evidence>
<dbReference type="GO" id="GO:0005886">
    <property type="term" value="C:plasma membrane"/>
    <property type="evidence" value="ECO:0007669"/>
    <property type="project" value="TreeGrafter"/>
</dbReference>
<dbReference type="PANTHER" id="PTHR12358:SF106">
    <property type="entry name" value="LIPID KINASE YEGS"/>
    <property type="match status" value="1"/>
</dbReference>